<evidence type="ECO:0000313" key="8">
    <source>
        <dbReference type="Proteomes" id="UP001430953"/>
    </source>
</evidence>
<evidence type="ECO:0000256" key="2">
    <source>
        <dbReference type="ARBA" id="ARBA00022692"/>
    </source>
</evidence>
<comment type="subcellular location">
    <subcellularLocation>
        <location evidence="1">Mitochondrion membrane</location>
        <topology evidence="1">Multi-pass membrane protein</topology>
    </subcellularLocation>
</comment>
<evidence type="ECO:0000256" key="1">
    <source>
        <dbReference type="ARBA" id="ARBA00004225"/>
    </source>
</evidence>
<accession>A0AAW2GCI2</accession>
<dbReference type="Proteomes" id="UP001430953">
    <property type="component" value="Unassembled WGS sequence"/>
</dbReference>
<sequence length="219" mass="25152">MDISSKLQLIFRKKLDVVHITPEYDEMLRQTRIIKEWKPQSDVWPLRMGRTILISVATASAMYINHRFRARMKLRSHGTFITMFGIMMGSSSATALSHSEFVLKKIILLDMYCPLCMESKAALIQTFSGLLFPMILTPLANFSISAGSGVYNVPHITEGRKIFGTIWSIYKPLLPKIAMIFTLQAVLAGYLTYLEIRSYLHILDLQYLMKESENYKNIM</sequence>
<dbReference type="PANTHER" id="PTHR16296:SF2">
    <property type="entry name" value="TRANSMEMBRANE PROTEIN 126A"/>
    <property type="match status" value="1"/>
</dbReference>
<feature type="transmembrane region" description="Helical" evidence="6">
    <location>
        <begin position="78"/>
        <end position="96"/>
    </location>
</feature>
<keyword evidence="4" id="KW-0496">Mitochondrion</keyword>
<keyword evidence="2 6" id="KW-0812">Transmembrane</keyword>
<dbReference type="PANTHER" id="PTHR16296">
    <property type="entry name" value="UNCHARACTERIZED HYPOTHALAMUS PROTEIN HT007"/>
    <property type="match status" value="1"/>
</dbReference>
<reference evidence="7 8" key="1">
    <citation type="submission" date="2023-03" db="EMBL/GenBank/DDBJ databases">
        <title>High recombination rates correlate with genetic variation in Cardiocondyla obscurior ants.</title>
        <authorList>
            <person name="Errbii M."/>
        </authorList>
    </citation>
    <scope>NUCLEOTIDE SEQUENCE [LARGE SCALE GENOMIC DNA]</scope>
    <source>
        <strain evidence="7">Alpha-2009</strain>
        <tissue evidence="7">Whole body</tissue>
    </source>
</reference>
<keyword evidence="8" id="KW-1185">Reference proteome</keyword>
<protein>
    <submittedName>
        <fullName evidence="7">Uncharacterized protein</fullName>
    </submittedName>
</protein>
<comment type="caution">
    <text evidence="7">The sequence shown here is derived from an EMBL/GenBank/DDBJ whole genome shotgun (WGS) entry which is preliminary data.</text>
</comment>
<keyword evidence="5 6" id="KW-0472">Membrane</keyword>
<feature type="transmembrane region" description="Helical" evidence="6">
    <location>
        <begin position="130"/>
        <end position="153"/>
    </location>
</feature>
<name>A0AAW2GCI2_9HYME</name>
<keyword evidence="3 6" id="KW-1133">Transmembrane helix</keyword>
<evidence type="ECO:0000256" key="4">
    <source>
        <dbReference type="ARBA" id="ARBA00023128"/>
    </source>
</evidence>
<evidence type="ECO:0000256" key="3">
    <source>
        <dbReference type="ARBA" id="ARBA00022989"/>
    </source>
</evidence>
<gene>
    <name evidence="7" type="ORF">PUN28_004402</name>
</gene>
<feature type="transmembrane region" description="Helical" evidence="6">
    <location>
        <begin position="173"/>
        <end position="193"/>
    </location>
</feature>
<organism evidence="7 8">
    <name type="scientific">Cardiocondyla obscurior</name>
    <dbReference type="NCBI Taxonomy" id="286306"/>
    <lineage>
        <taxon>Eukaryota</taxon>
        <taxon>Metazoa</taxon>
        <taxon>Ecdysozoa</taxon>
        <taxon>Arthropoda</taxon>
        <taxon>Hexapoda</taxon>
        <taxon>Insecta</taxon>
        <taxon>Pterygota</taxon>
        <taxon>Neoptera</taxon>
        <taxon>Endopterygota</taxon>
        <taxon>Hymenoptera</taxon>
        <taxon>Apocrita</taxon>
        <taxon>Aculeata</taxon>
        <taxon>Formicoidea</taxon>
        <taxon>Formicidae</taxon>
        <taxon>Myrmicinae</taxon>
        <taxon>Cardiocondyla</taxon>
    </lineage>
</organism>
<evidence type="ECO:0000313" key="7">
    <source>
        <dbReference type="EMBL" id="KAL0125238.1"/>
    </source>
</evidence>
<dbReference type="GO" id="GO:0032981">
    <property type="term" value="P:mitochondrial respiratory chain complex I assembly"/>
    <property type="evidence" value="ECO:0007669"/>
    <property type="project" value="TreeGrafter"/>
</dbReference>
<dbReference type="Pfam" id="PF07114">
    <property type="entry name" value="TMEM126"/>
    <property type="match status" value="1"/>
</dbReference>
<evidence type="ECO:0000256" key="6">
    <source>
        <dbReference type="SAM" id="Phobius"/>
    </source>
</evidence>
<dbReference type="GO" id="GO:0031966">
    <property type="term" value="C:mitochondrial membrane"/>
    <property type="evidence" value="ECO:0007669"/>
    <property type="project" value="UniProtKB-SubCell"/>
</dbReference>
<evidence type="ECO:0000256" key="5">
    <source>
        <dbReference type="ARBA" id="ARBA00023136"/>
    </source>
</evidence>
<dbReference type="AlphaFoldDB" id="A0AAW2GCI2"/>
<dbReference type="InterPro" id="IPR009801">
    <property type="entry name" value="TMEM126"/>
</dbReference>
<dbReference type="EMBL" id="JADYXP020000004">
    <property type="protein sequence ID" value="KAL0125238.1"/>
    <property type="molecule type" value="Genomic_DNA"/>
</dbReference>
<proteinExistence type="predicted"/>